<protein>
    <submittedName>
        <fullName evidence="1">Uncharacterized protein</fullName>
    </submittedName>
</protein>
<sequence>MAWFGRGAKGGAPDAHLPMFTVQQATRFRAAAQRAFAEAGMETVLADGVLLTMEGAVAHLDQVAAIAVEAPERAWPQLLARHAGVLAEALTQGPLDPATVSDRLYLRVLGRDALPGPFEVGDEVVGDLVAVVGVDHPNHVDTLTRAETVEELGGWQWVRETGLRNLRALTAEDAREYPLQGGGAIHVSTGGYFHASRLLVLGHVLAGDFRIERPPHGLLVAVPNRDMIAVHPVEGVSAISAMSAMIGMAADQYERPGGLTREVFFWRDGAIEQVTRRDENGGASVDATGLFGQALAELGLIEGA</sequence>
<dbReference type="Proteomes" id="UP001316189">
    <property type="component" value="Chromosome"/>
</dbReference>
<dbReference type="RefSeq" id="WP_227568211.1">
    <property type="nucleotide sequence ID" value="NZ_CP101988.1"/>
</dbReference>
<proteinExistence type="predicted"/>
<accession>A0ABY5KZ31</accession>
<organism evidence="1 2">
    <name type="scientific">Cellulomonas chengniuliangii</name>
    <dbReference type="NCBI Taxonomy" id="2968084"/>
    <lineage>
        <taxon>Bacteria</taxon>
        <taxon>Bacillati</taxon>
        <taxon>Actinomycetota</taxon>
        <taxon>Actinomycetes</taxon>
        <taxon>Micrococcales</taxon>
        <taxon>Cellulomonadaceae</taxon>
        <taxon>Cellulomonas</taxon>
    </lineage>
</organism>
<evidence type="ECO:0000313" key="2">
    <source>
        <dbReference type="Proteomes" id="UP001316189"/>
    </source>
</evidence>
<evidence type="ECO:0000313" key="1">
    <source>
        <dbReference type="EMBL" id="UUI75694.1"/>
    </source>
</evidence>
<keyword evidence="2" id="KW-1185">Reference proteome</keyword>
<dbReference type="EMBL" id="CP101988">
    <property type="protein sequence ID" value="UUI75694.1"/>
    <property type="molecule type" value="Genomic_DNA"/>
</dbReference>
<reference evidence="1 2" key="1">
    <citation type="submission" date="2022-07" db="EMBL/GenBank/DDBJ databases">
        <title>Novel species in genus cellulomonas.</title>
        <authorList>
            <person name="Ye L."/>
        </authorList>
    </citation>
    <scope>NUCLEOTIDE SEQUENCE [LARGE SCALE GENOMIC DNA]</scope>
    <source>
        <strain evidence="2">zg-Y338</strain>
    </source>
</reference>
<name>A0ABY5KZ31_9CELL</name>
<gene>
    <name evidence="1" type="ORF">NP064_01875</name>
</gene>